<sequence length="951" mass="106556">MVVNVSTSSGNTIVEVPGMDVEPEECAGWLHVKIGKKNEVQEAKANTRAVRRTMVASTRAARMPGILPKEENKIIVRPRGGLNLAKTSAITVMTAIRTAASLTRAETMYDTQCPNVQQNIMVISTPDDLRARKYAGVKEIKIEDRTYDVSAYAAAPDGAVKGVVRGIPVEDSAEMIKDNILNARNPKARAAQRIGSSTTIIVVFEGPKVPNYVYYGGGLLRCTLNRKHYEVCRGCGKVGHRVDVCPTPETKVCIGCGEKTDRDHQCTPKCKLCGGPHVTGDKECRNKFKTPYIVKRRQWERKELDLTAEKAGTGNPPPKKTAEDFPQLRLRDSRSRTPKRTAFRSRSRSAGGKAKTSWAQVAEQSGSKEMKALKEANKQQARKIAELEEAIKRMAADMAAMKERKQKTVEKAPAKEDEVSVEMVEEPPAKRKIPDGSRFRRLEENQDPRQEFKSLSARRLNRRLRKKIAELNKKIQEHCTKLSSQQWDDMCHKADKQMHNGATWRLLRHLIDETKTKGYQHNRMAGIVQTAIRELGEEETKKKLREKYLPETEKVVHGDYTGTENERLDRDLEPWEVRNALQRVNGKSAAGQDKNALGLYASTNTEKMESLGVHNRLEEVIVAQRTAQVARLEKTRTGRETLRKLKIEAQTGPEDRQVDSTAMGRLDIRPIPRHMHPVHDEGRRKARAQALTREHGEDSGTVHVDAARHGDHFVAAVVRAKDGGLVTAASIRTQEVRVAEEVAIALAASLPTVKVVLSDSMRALRNFMAGRISQAAARTLDNKSCGKVTLKWYPAHEEGNAVADAMARALGARAGSQSSHYEPREYGEMLRTFRLDRQLLPAPHPNLTRKEAVVFRQLQTRCMFTPVIGKHILPDLFQDDMCKLCKSDRATLAHIAWDCTKRRREASQEADLSPEFKDATESDNYEVQLQAVQQIAALLERQSPRRVLATT</sequence>
<gene>
    <name evidence="1" type="ORF">HPB47_002091</name>
</gene>
<dbReference type="Proteomes" id="UP000805193">
    <property type="component" value="Unassembled WGS sequence"/>
</dbReference>
<accession>A0AC60PMB0</accession>
<organism evidence="1 2">
    <name type="scientific">Ixodes persulcatus</name>
    <name type="common">Taiga tick</name>
    <dbReference type="NCBI Taxonomy" id="34615"/>
    <lineage>
        <taxon>Eukaryota</taxon>
        <taxon>Metazoa</taxon>
        <taxon>Ecdysozoa</taxon>
        <taxon>Arthropoda</taxon>
        <taxon>Chelicerata</taxon>
        <taxon>Arachnida</taxon>
        <taxon>Acari</taxon>
        <taxon>Parasitiformes</taxon>
        <taxon>Ixodida</taxon>
        <taxon>Ixodoidea</taxon>
        <taxon>Ixodidae</taxon>
        <taxon>Ixodinae</taxon>
        <taxon>Ixodes</taxon>
    </lineage>
</organism>
<protein>
    <submittedName>
        <fullName evidence="1">Uncharacterized protein</fullName>
    </submittedName>
</protein>
<evidence type="ECO:0000313" key="2">
    <source>
        <dbReference type="Proteomes" id="UP000805193"/>
    </source>
</evidence>
<evidence type="ECO:0000313" key="1">
    <source>
        <dbReference type="EMBL" id="KAG0422068.1"/>
    </source>
</evidence>
<dbReference type="EMBL" id="JABSTQ010010279">
    <property type="protein sequence ID" value="KAG0422068.1"/>
    <property type="molecule type" value="Genomic_DNA"/>
</dbReference>
<comment type="caution">
    <text evidence="1">The sequence shown here is derived from an EMBL/GenBank/DDBJ whole genome shotgun (WGS) entry which is preliminary data.</text>
</comment>
<keyword evidence="2" id="KW-1185">Reference proteome</keyword>
<proteinExistence type="predicted"/>
<name>A0AC60PMB0_IXOPE</name>
<reference evidence="1 2" key="1">
    <citation type="journal article" date="2020" name="Cell">
        <title>Large-Scale Comparative Analyses of Tick Genomes Elucidate Their Genetic Diversity and Vector Capacities.</title>
        <authorList>
            <consortium name="Tick Genome and Microbiome Consortium (TIGMIC)"/>
            <person name="Jia N."/>
            <person name="Wang J."/>
            <person name="Shi W."/>
            <person name="Du L."/>
            <person name="Sun Y."/>
            <person name="Zhan W."/>
            <person name="Jiang J.F."/>
            <person name="Wang Q."/>
            <person name="Zhang B."/>
            <person name="Ji P."/>
            <person name="Bell-Sakyi L."/>
            <person name="Cui X.M."/>
            <person name="Yuan T.T."/>
            <person name="Jiang B.G."/>
            <person name="Yang W.F."/>
            <person name="Lam T.T."/>
            <person name="Chang Q.C."/>
            <person name="Ding S.J."/>
            <person name="Wang X.J."/>
            <person name="Zhu J.G."/>
            <person name="Ruan X.D."/>
            <person name="Zhao L."/>
            <person name="Wei J.T."/>
            <person name="Ye R.Z."/>
            <person name="Que T.C."/>
            <person name="Du C.H."/>
            <person name="Zhou Y.H."/>
            <person name="Cheng J.X."/>
            <person name="Dai P.F."/>
            <person name="Guo W.B."/>
            <person name="Han X.H."/>
            <person name="Huang E.J."/>
            <person name="Li L.F."/>
            <person name="Wei W."/>
            <person name="Gao Y.C."/>
            <person name="Liu J.Z."/>
            <person name="Shao H.Z."/>
            <person name="Wang X."/>
            <person name="Wang C.C."/>
            <person name="Yang T.C."/>
            <person name="Huo Q.B."/>
            <person name="Li W."/>
            <person name="Chen H.Y."/>
            <person name="Chen S.E."/>
            <person name="Zhou L.G."/>
            <person name="Ni X.B."/>
            <person name="Tian J.H."/>
            <person name="Sheng Y."/>
            <person name="Liu T."/>
            <person name="Pan Y.S."/>
            <person name="Xia L.Y."/>
            <person name="Li J."/>
            <person name="Zhao F."/>
            <person name="Cao W.C."/>
        </authorList>
    </citation>
    <scope>NUCLEOTIDE SEQUENCE [LARGE SCALE GENOMIC DNA]</scope>
    <source>
        <strain evidence="1">Iper-2018</strain>
    </source>
</reference>